<name>A0A9J5W5Z2_SOLCO</name>
<protein>
    <submittedName>
        <fullName evidence="1">Uncharacterized protein</fullName>
    </submittedName>
</protein>
<proteinExistence type="predicted"/>
<dbReference type="Proteomes" id="UP000824120">
    <property type="component" value="Chromosome 12"/>
</dbReference>
<reference evidence="1 2" key="1">
    <citation type="submission" date="2020-09" db="EMBL/GenBank/DDBJ databases">
        <title>De no assembly of potato wild relative species, Solanum commersonii.</title>
        <authorList>
            <person name="Cho K."/>
        </authorList>
    </citation>
    <scope>NUCLEOTIDE SEQUENCE [LARGE SCALE GENOMIC DNA]</scope>
    <source>
        <strain evidence="1">LZ3.2</strain>
        <tissue evidence="1">Leaf</tissue>
    </source>
</reference>
<dbReference type="AlphaFoldDB" id="A0A9J5W5Z2"/>
<gene>
    <name evidence="1" type="ORF">H5410_060696</name>
</gene>
<evidence type="ECO:0000313" key="1">
    <source>
        <dbReference type="EMBL" id="KAG5570930.1"/>
    </source>
</evidence>
<sequence>MCLLLLYNNSDFQFDVGKGRHLLTVAGMQMVDNKFLYSKTFLPLDNLLRSTHNLENLIIFPDMPDNLL</sequence>
<keyword evidence="2" id="KW-1185">Reference proteome</keyword>
<dbReference type="EMBL" id="JACXVP010000012">
    <property type="protein sequence ID" value="KAG5570930.1"/>
    <property type="molecule type" value="Genomic_DNA"/>
</dbReference>
<evidence type="ECO:0000313" key="2">
    <source>
        <dbReference type="Proteomes" id="UP000824120"/>
    </source>
</evidence>
<organism evidence="1 2">
    <name type="scientific">Solanum commersonii</name>
    <name type="common">Commerson's wild potato</name>
    <name type="synonym">Commerson's nightshade</name>
    <dbReference type="NCBI Taxonomy" id="4109"/>
    <lineage>
        <taxon>Eukaryota</taxon>
        <taxon>Viridiplantae</taxon>
        <taxon>Streptophyta</taxon>
        <taxon>Embryophyta</taxon>
        <taxon>Tracheophyta</taxon>
        <taxon>Spermatophyta</taxon>
        <taxon>Magnoliopsida</taxon>
        <taxon>eudicotyledons</taxon>
        <taxon>Gunneridae</taxon>
        <taxon>Pentapetalae</taxon>
        <taxon>asterids</taxon>
        <taxon>lamiids</taxon>
        <taxon>Solanales</taxon>
        <taxon>Solanaceae</taxon>
        <taxon>Solanoideae</taxon>
        <taxon>Solaneae</taxon>
        <taxon>Solanum</taxon>
    </lineage>
</organism>
<accession>A0A9J5W5Z2</accession>
<comment type="caution">
    <text evidence="1">The sequence shown here is derived from an EMBL/GenBank/DDBJ whole genome shotgun (WGS) entry which is preliminary data.</text>
</comment>